<protein>
    <submittedName>
        <fullName evidence="1">WD40 repeat domain 95</fullName>
    </submittedName>
</protein>
<gene>
    <name evidence="1" type="primary">WDR95_4</name>
    <name evidence="1" type="ORF">HAX54_049950</name>
</gene>
<feature type="non-terminal residue" evidence="1">
    <location>
        <position position="59"/>
    </location>
</feature>
<comment type="caution">
    <text evidence="1">The sequence shown here is derived from an EMBL/GenBank/DDBJ whole genome shotgun (WGS) entry which is preliminary data.</text>
</comment>
<dbReference type="Proteomes" id="UP000823775">
    <property type="component" value="Unassembled WGS sequence"/>
</dbReference>
<reference evidence="1 2" key="1">
    <citation type="journal article" date="2021" name="BMC Genomics">
        <title>Datura genome reveals duplications of psychoactive alkaloid biosynthetic genes and high mutation rate following tissue culture.</title>
        <authorList>
            <person name="Rajewski A."/>
            <person name="Carter-House D."/>
            <person name="Stajich J."/>
            <person name="Litt A."/>
        </authorList>
    </citation>
    <scope>NUCLEOTIDE SEQUENCE [LARGE SCALE GENOMIC DNA]</scope>
    <source>
        <strain evidence="1">AR-01</strain>
    </source>
</reference>
<accession>A0ABS8WKX7</accession>
<evidence type="ECO:0000313" key="2">
    <source>
        <dbReference type="Proteomes" id="UP000823775"/>
    </source>
</evidence>
<feature type="non-terminal residue" evidence="1">
    <location>
        <position position="1"/>
    </location>
</feature>
<dbReference type="EMBL" id="JACEIK010008621">
    <property type="protein sequence ID" value="MCE3051480.1"/>
    <property type="molecule type" value="Genomic_DNA"/>
</dbReference>
<sequence length="59" mass="6790">IETPEDFLSEWWDVFYGIYNSHQAEHAQESYVEAAQTFDNVVYHIHSVVPASSPHSARP</sequence>
<proteinExistence type="predicted"/>
<evidence type="ECO:0000313" key="1">
    <source>
        <dbReference type="EMBL" id="MCE3051480.1"/>
    </source>
</evidence>
<name>A0ABS8WKX7_DATST</name>
<organism evidence="1 2">
    <name type="scientific">Datura stramonium</name>
    <name type="common">Jimsonweed</name>
    <name type="synonym">Common thornapple</name>
    <dbReference type="NCBI Taxonomy" id="4076"/>
    <lineage>
        <taxon>Eukaryota</taxon>
        <taxon>Viridiplantae</taxon>
        <taxon>Streptophyta</taxon>
        <taxon>Embryophyta</taxon>
        <taxon>Tracheophyta</taxon>
        <taxon>Spermatophyta</taxon>
        <taxon>Magnoliopsida</taxon>
        <taxon>eudicotyledons</taxon>
        <taxon>Gunneridae</taxon>
        <taxon>Pentapetalae</taxon>
        <taxon>asterids</taxon>
        <taxon>lamiids</taxon>
        <taxon>Solanales</taxon>
        <taxon>Solanaceae</taxon>
        <taxon>Solanoideae</taxon>
        <taxon>Datureae</taxon>
        <taxon>Datura</taxon>
    </lineage>
</organism>
<keyword evidence="2" id="KW-1185">Reference proteome</keyword>